<dbReference type="GO" id="GO:0009254">
    <property type="term" value="P:peptidoglycan turnover"/>
    <property type="evidence" value="ECO:0007669"/>
    <property type="project" value="TreeGrafter"/>
</dbReference>
<dbReference type="Gene3D" id="3.20.20.300">
    <property type="entry name" value="Glycoside hydrolase, family 3, N-terminal domain"/>
    <property type="match status" value="1"/>
</dbReference>
<evidence type="ECO:0000313" key="5">
    <source>
        <dbReference type="EMBL" id="BAZ84879.1"/>
    </source>
</evidence>
<dbReference type="EMBL" id="AP018316">
    <property type="protein sequence ID" value="BAZ84879.1"/>
    <property type="molecule type" value="Genomic_DNA"/>
</dbReference>
<dbReference type="AlphaFoldDB" id="A0A1Z4V0I4"/>
<protein>
    <submittedName>
        <fullName evidence="5">Family 3 glycoside hydrolase domain-containing protein</fullName>
    </submittedName>
</protein>
<evidence type="ECO:0000256" key="3">
    <source>
        <dbReference type="ARBA" id="ARBA00023295"/>
    </source>
</evidence>
<dbReference type="RefSeq" id="WP_096664932.1">
    <property type="nucleotide sequence ID" value="NZ_AP018316.1"/>
</dbReference>
<keyword evidence="3" id="KW-0326">Glycosidase</keyword>
<dbReference type="GO" id="GO:0004553">
    <property type="term" value="F:hydrolase activity, hydrolyzing O-glycosyl compounds"/>
    <property type="evidence" value="ECO:0007669"/>
    <property type="project" value="InterPro"/>
</dbReference>
<dbReference type="PANTHER" id="PTHR30480">
    <property type="entry name" value="BETA-HEXOSAMINIDASE-RELATED"/>
    <property type="match status" value="1"/>
</dbReference>
<evidence type="ECO:0000256" key="2">
    <source>
        <dbReference type="ARBA" id="ARBA00022801"/>
    </source>
</evidence>
<dbReference type="Proteomes" id="UP000218702">
    <property type="component" value="Chromosome"/>
</dbReference>
<evidence type="ECO:0000259" key="4">
    <source>
        <dbReference type="Pfam" id="PF00933"/>
    </source>
</evidence>
<evidence type="ECO:0000313" key="6">
    <source>
        <dbReference type="Proteomes" id="UP000218702"/>
    </source>
</evidence>
<dbReference type="OrthoDB" id="9805821at2"/>
<dbReference type="InterPro" id="IPR036962">
    <property type="entry name" value="Glyco_hydro_3_N_sf"/>
</dbReference>
<dbReference type="NCBIfam" id="NF003740">
    <property type="entry name" value="PRK05337.1"/>
    <property type="match status" value="1"/>
</dbReference>
<organism evidence="5 6">
    <name type="scientific">Dolichospermum compactum NIES-806</name>
    <dbReference type="NCBI Taxonomy" id="1973481"/>
    <lineage>
        <taxon>Bacteria</taxon>
        <taxon>Bacillati</taxon>
        <taxon>Cyanobacteriota</taxon>
        <taxon>Cyanophyceae</taxon>
        <taxon>Nostocales</taxon>
        <taxon>Aphanizomenonaceae</taxon>
        <taxon>Dolichospermum</taxon>
        <taxon>Dolichospermum compactum</taxon>
    </lineage>
</organism>
<dbReference type="InterPro" id="IPR050226">
    <property type="entry name" value="NagZ_Beta-hexosaminidase"/>
</dbReference>
<dbReference type="GO" id="GO:0005975">
    <property type="term" value="P:carbohydrate metabolic process"/>
    <property type="evidence" value="ECO:0007669"/>
    <property type="project" value="InterPro"/>
</dbReference>
<dbReference type="KEGG" id="dcm:NIES806_10740"/>
<gene>
    <name evidence="5" type="ORF">NIES806_10740</name>
</gene>
<feature type="domain" description="Glycoside hydrolase family 3 N-terminal" evidence="4">
    <location>
        <begin position="30"/>
        <end position="331"/>
    </location>
</feature>
<keyword evidence="2 5" id="KW-0378">Hydrolase</keyword>
<accession>A0A1Z4V0I4</accession>
<dbReference type="SUPFAM" id="SSF51445">
    <property type="entry name" value="(Trans)glycosidases"/>
    <property type="match status" value="1"/>
</dbReference>
<dbReference type="Pfam" id="PF00933">
    <property type="entry name" value="Glyco_hydro_3"/>
    <property type="match status" value="1"/>
</dbReference>
<keyword evidence="6" id="KW-1185">Reference proteome</keyword>
<dbReference type="InterPro" id="IPR001764">
    <property type="entry name" value="Glyco_hydro_3_N"/>
</dbReference>
<evidence type="ECO:0000256" key="1">
    <source>
        <dbReference type="ARBA" id="ARBA00005336"/>
    </source>
</evidence>
<dbReference type="InterPro" id="IPR019800">
    <property type="entry name" value="Glyco_hydro_3_AS"/>
</dbReference>
<name>A0A1Z4V0I4_9CYAN</name>
<dbReference type="InterPro" id="IPR017853">
    <property type="entry name" value="GH"/>
</dbReference>
<proteinExistence type="inferred from homology"/>
<sequence length="364" mass="40369">MSIPQSSQSFGNHLILGISGTSLNDDDKRALNELKPIGVIFFAKNFLDGVKYPIWLEQFKDLIDEVCQYTERDSIFTTLDHEGGRVVRTPLPITRFPQAYLLQSHAYEVAKATALELKSLGINLSWSPVADIFSNPQNPIIGARAFGTTPETASQAVREYYRGLREEGILGSAKHFPGHGDTSTDSHLELPILNLSLEDLRNRELMPFQTLIQSQIPLIMTAHILFPQIDPEVPATLSKIILNDILRKELGFQGVIVSDDLDMKAVSEMFMQSGTIARAFHAGCDLFIVSRNINSSSLERTYKIAEDFSASLNNGSLDAAVVETARERVEKLLQVTPQYPVSTLDKETLVKNAELAISCCLSED</sequence>
<comment type="similarity">
    <text evidence="1">Belongs to the glycosyl hydrolase 3 family.</text>
</comment>
<reference evidence="5 6" key="1">
    <citation type="submission" date="2017-06" db="EMBL/GenBank/DDBJ databases">
        <title>Genome sequencing of cyanobaciteial culture collection at National Institute for Environmental Studies (NIES).</title>
        <authorList>
            <person name="Hirose Y."/>
            <person name="Shimura Y."/>
            <person name="Fujisawa T."/>
            <person name="Nakamura Y."/>
            <person name="Kawachi M."/>
        </authorList>
    </citation>
    <scope>NUCLEOTIDE SEQUENCE [LARGE SCALE GENOMIC DNA]</scope>
    <source>
        <strain evidence="5 6">NIES-806</strain>
    </source>
</reference>
<dbReference type="PANTHER" id="PTHR30480:SF16">
    <property type="entry name" value="GLYCOSIDE HYDROLASE FAMILY 3 DOMAIN PROTEIN"/>
    <property type="match status" value="1"/>
</dbReference>
<dbReference type="PROSITE" id="PS00775">
    <property type="entry name" value="GLYCOSYL_HYDROL_F3"/>
    <property type="match status" value="1"/>
</dbReference>